<dbReference type="InterPro" id="IPR027417">
    <property type="entry name" value="P-loop_NTPase"/>
</dbReference>
<dbReference type="Pfam" id="PF13238">
    <property type="entry name" value="AAA_18"/>
    <property type="match status" value="1"/>
</dbReference>
<gene>
    <name evidence="1" type="ORF">UU65_C0001G0285</name>
</gene>
<organism evidence="1 2">
    <name type="scientific">candidate division CPR2 bacterium GW2011_GWC1_41_48</name>
    <dbReference type="NCBI Taxonomy" id="1618344"/>
    <lineage>
        <taxon>Bacteria</taxon>
        <taxon>Bacteria division CPR2</taxon>
    </lineage>
</organism>
<reference evidence="1 2" key="1">
    <citation type="journal article" date="2015" name="Nature">
        <title>rRNA introns, odd ribosomes, and small enigmatic genomes across a large radiation of phyla.</title>
        <authorList>
            <person name="Brown C.T."/>
            <person name="Hug L.A."/>
            <person name="Thomas B.C."/>
            <person name="Sharon I."/>
            <person name="Castelle C.J."/>
            <person name="Singh A."/>
            <person name="Wilkins M.J."/>
            <person name="Williams K.H."/>
            <person name="Banfield J.F."/>
        </authorList>
    </citation>
    <scope>NUCLEOTIDE SEQUENCE [LARGE SCALE GENOMIC DNA]</scope>
</reference>
<dbReference type="Proteomes" id="UP000033869">
    <property type="component" value="Unassembled WGS sequence"/>
</dbReference>
<evidence type="ECO:0000313" key="1">
    <source>
        <dbReference type="EMBL" id="KKS09880.1"/>
    </source>
</evidence>
<protein>
    <recommendedName>
        <fullName evidence="3">Dephospho-CoA kinase</fullName>
    </recommendedName>
</protein>
<sequence length="191" mass="21339">MKDLYDVIIGITGELSSGKDTVSAFLVEEHGFVHVATGDLLRFYIMEHQLGTIDRDLERSTANFLRAEHGADYLARLALEEEANKLVVSGLRNPHEVDAVKKKGGFIIAVLAPIEIRYKRLKARGRLGDDVTFEKFKAQEEVEMVNLNPNAQIISESIAMADYEIVNDGTLADLHQKIEKVLSEIAKKKDC</sequence>
<dbReference type="EMBL" id="LCBL01000001">
    <property type="protein sequence ID" value="KKS09880.1"/>
    <property type="molecule type" value="Genomic_DNA"/>
</dbReference>
<name>A0A0G0WA70_UNCC2</name>
<dbReference type="SUPFAM" id="SSF52540">
    <property type="entry name" value="P-loop containing nucleoside triphosphate hydrolases"/>
    <property type="match status" value="1"/>
</dbReference>
<accession>A0A0G0WA70</accession>
<dbReference type="PANTHER" id="PTHR41930">
    <property type="entry name" value="UPF0200 PROTEIN MJ1399"/>
    <property type="match status" value="1"/>
</dbReference>
<evidence type="ECO:0000313" key="2">
    <source>
        <dbReference type="Proteomes" id="UP000033869"/>
    </source>
</evidence>
<dbReference type="Gene3D" id="3.40.50.300">
    <property type="entry name" value="P-loop containing nucleotide triphosphate hydrolases"/>
    <property type="match status" value="1"/>
</dbReference>
<dbReference type="PANTHER" id="PTHR41930:SF1">
    <property type="entry name" value="DEPHOSPHO-COA KINASE"/>
    <property type="match status" value="1"/>
</dbReference>
<comment type="caution">
    <text evidence="1">The sequence shown here is derived from an EMBL/GenBank/DDBJ whole genome shotgun (WGS) entry which is preliminary data.</text>
</comment>
<evidence type="ECO:0008006" key="3">
    <source>
        <dbReference type="Google" id="ProtNLM"/>
    </source>
</evidence>
<dbReference type="AlphaFoldDB" id="A0A0G0WA70"/>
<proteinExistence type="predicted"/>